<protein>
    <submittedName>
        <fullName evidence="1">Uncharacterized protein</fullName>
    </submittedName>
</protein>
<name>A0A0E9Q5G0_ANGAN</name>
<organism evidence="1">
    <name type="scientific">Anguilla anguilla</name>
    <name type="common">European freshwater eel</name>
    <name type="synonym">Muraena anguilla</name>
    <dbReference type="NCBI Taxonomy" id="7936"/>
    <lineage>
        <taxon>Eukaryota</taxon>
        <taxon>Metazoa</taxon>
        <taxon>Chordata</taxon>
        <taxon>Craniata</taxon>
        <taxon>Vertebrata</taxon>
        <taxon>Euteleostomi</taxon>
        <taxon>Actinopterygii</taxon>
        <taxon>Neopterygii</taxon>
        <taxon>Teleostei</taxon>
        <taxon>Anguilliformes</taxon>
        <taxon>Anguillidae</taxon>
        <taxon>Anguilla</taxon>
    </lineage>
</organism>
<accession>A0A0E9Q5G0</accession>
<reference evidence="1" key="1">
    <citation type="submission" date="2014-11" db="EMBL/GenBank/DDBJ databases">
        <authorList>
            <person name="Amaro Gonzalez C."/>
        </authorList>
    </citation>
    <scope>NUCLEOTIDE SEQUENCE</scope>
</reference>
<dbReference type="AlphaFoldDB" id="A0A0E9Q5G0"/>
<dbReference type="EMBL" id="GBXM01096992">
    <property type="protein sequence ID" value="JAH11585.1"/>
    <property type="molecule type" value="Transcribed_RNA"/>
</dbReference>
<reference evidence="1" key="2">
    <citation type="journal article" date="2015" name="Fish Shellfish Immunol.">
        <title>Early steps in the European eel (Anguilla anguilla)-Vibrio vulnificus interaction in the gills: Role of the RtxA13 toxin.</title>
        <authorList>
            <person name="Callol A."/>
            <person name="Pajuelo D."/>
            <person name="Ebbesson L."/>
            <person name="Teles M."/>
            <person name="MacKenzie S."/>
            <person name="Amaro C."/>
        </authorList>
    </citation>
    <scope>NUCLEOTIDE SEQUENCE</scope>
</reference>
<sequence length="26" mass="2970">MCFINWFCISEIAQSKRRAHCPGTGL</sequence>
<proteinExistence type="predicted"/>
<evidence type="ECO:0000313" key="1">
    <source>
        <dbReference type="EMBL" id="JAH11585.1"/>
    </source>
</evidence>